<reference evidence="2 3" key="1">
    <citation type="submission" date="2024-01" db="EMBL/GenBank/DDBJ databases">
        <title>Genome assemblies of Stephania.</title>
        <authorList>
            <person name="Yang L."/>
        </authorList>
    </citation>
    <scope>NUCLEOTIDE SEQUENCE [LARGE SCALE GENOMIC DNA]</scope>
    <source>
        <strain evidence="2">YNDBR</strain>
        <tissue evidence="2">Leaf</tissue>
    </source>
</reference>
<keyword evidence="1" id="KW-1133">Transmembrane helix</keyword>
<organism evidence="2 3">
    <name type="scientific">Stephania yunnanensis</name>
    <dbReference type="NCBI Taxonomy" id="152371"/>
    <lineage>
        <taxon>Eukaryota</taxon>
        <taxon>Viridiplantae</taxon>
        <taxon>Streptophyta</taxon>
        <taxon>Embryophyta</taxon>
        <taxon>Tracheophyta</taxon>
        <taxon>Spermatophyta</taxon>
        <taxon>Magnoliopsida</taxon>
        <taxon>Ranunculales</taxon>
        <taxon>Menispermaceae</taxon>
        <taxon>Menispermoideae</taxon>
        <taxon>Cissampelideae</taxon>
        <taxon>Stephania</taxon>
    </lineage>
</organism>
<feature type="transmembrane region" description="Helical" evidence="1">
    <location>
        <begin position="114"/>
        <end position="133"/>
    </location>
</feature>
<sequence>MAKHNCTITNGYSSPLPIIGLYIEGASLVCLLFMLCDICFAIRRKSRHIPCRLFSLNSVTLTLLAIVAKLPVDLTTNMPSAQDQLSKLSGTAMSCVCIGFMAPSIASSKESESVWNMASLSIFVVTVAVNICIQLGTGVIFSFVVEHIIIICCMFMLLAILWFNTLGFNDEKAALHESNVAHFLTIPKDESSFVHRAKSWYISSCVNNPQLLICRAPFSSAIGPICMMCSLVLLQASYRSIVVRNLRFCEGISDYRWSIWIIFTTQILTTTFGALTIAFRWLAVVCHLNTDHIFGIVVELQDLRLQFSFIKRSLKTSTMVLSKFILKSGLFFLLLLIHAPIFVAAIIVMYISDRRGSLGRSADRARENTAVSLLGLWREDFKFETLDRLSQRAIMICVNNMNKYWMNVERDQPPPYHHMDQLLSRCHHSTVPRQLLNRFLHFGNNEQTRNKVTCFSMVLLVKLVAASVPSNLTKSMTDALGEAFEIVYYVDKKMNVQNADSRNRHLAKLLLEGGDIDLMSNKSLLENADDDPLRSAISKFRSAYQILPEGPTILESIRVSNFVRDREYATIQELYDYVEQLFSEMLQHFLARLPNCVFKQVNDGSVEDCEERARFIAKHLCQLHSSLEDKVQWKFPVGFPNTPHFFDSPQDHVTATSHNVLP</sequence>
<feature type="transmembrane region" description="Helical" evidence="1">
    <location>
        <begin position="259"/>
        <end position="282"/>
    </location>
</feature>
<dbReference type="AlphaFoldDB" id="A0AAP0HCK0"/>
<keyword evidence="3" id="KW-1185">Reference proteome</keyword>
<dbReference type="PANTHER" id="PTHR35307">
    <property type="entry name" value="PROTEIN, PUTATIVE-RELATED"/>
    <property type="match status" value="1"/>
</dbReference>
<keyword evidence="1" id="KW-0472">Membrane</keyword>
<feature type="transmembrane region" description="Helical" evidence="1">
    <location>
        <begin position="329"/>
        <end position="351"/>
    </location>
</feature>
<protein>
    <submittedName>
        <fullName evidence="2">Uncharacterized protein</fullName>
    </submittedName>
</protein>
<feature type="transmembrane region" description="Helical" evidence="1">
    <location>
        <begin position="140"/>
        <end position="163"/>
    </location>
</feature>
<gene>
    <name evidence="2" type="ORF">Syun_031055</name>
</gene>
<dbReference type="EMBL" id="JBBNAF010000045">
    <property type="protein sequence ID" value="KAK9081839.1"/>
    <property type="molecule type" value="Genomic_DNA"/>
</dbReference>
<dbReference type="PANTHER" id="PTHR35307:SF8">
    <property type="entry name" value="GUSTATORY RECEPTOR"/>
    <property type="match status" value="1"/>
</dbReference>
<accession>A0AAP0HCK0</accession>
<proteinExistence type="predicted"/>
<keyword evidence="1" id="KW-0812">Transmembrane</keyword>
<evidence type="ECO:0000313" key="2">
    <source>
        <dbReference type="EMBL" id="KAK9081839.1"/>
    </source>
</evidence>
<dbReference type="Proteomes" id="UP001420932">
    <property type="component" value="Unassembled WGS sequence"/>
</dbReference>
<feature type="transmembrane region" description="Helical" evidence="1">
    <location>
        <begin position="19"/>
        <end position="42"/>
    </location>
</feature>
<comment type="caution">
    <text evidence="2">The sequence shown here is derived from an EMBL/GenBank/DDBJ whole genome shotgun (WGS) entry which is preliminary data.</text>
</comment>
<evidence type="ECO:0000313" key="3">
    <source>
        <dbReference type="Proteomes" id="UP001420932"/>
    </source>
</evidence>
<evidence type="ECO:0000256" key="1">
    <source>
        <dbReference type="SAM" id="Phobius"/>
    </source>
</evidence>
<feature type="transmembrane region" description="Helical" evidence="1">
    <location>
        <begin position="54"/>
        <end position="72"/>
    </location>
</feature>
<name>A0AAP0HCK0_9MAGN</name>
<feature type="transmembrane region" description="Helical" evidence="1">
    <location>
        <begin position="218"/>
        <end position="238"/>
    </location>
</feature>